<feature type="compositionally biased region" description="Low complexity" evidence="1">
    <location>
        <begin position="12"/>
        <end position="21"/>
    </location>
</feature>
<reference evidence="3 4" key="2">
    <citation type="submission" date="2013-02" db="EMBL/GenBank/DDBJ databases">
        <title>The Genome Sequence of Plasmodium falciparum CAMP/Malaysia.</title>
        <authorList>
            <consortium name="The Broad Institute Genome Sequencing Platform"/>
            <consortium name="The Broad Institute Genome Sequencing Center for Infectious Disease"/>
            <person name="Neafsey D."/>
            <person name="Cheeseman I."/>
            <person name="Volkman S."/>
            <person name="Adams J."/>
            <person name="Walker B."/>
            <person name="Young S.K."/>
            <person name="Zeng Q."/>
            <person name="Gargeya S."/>
            <person name="Fitzgerald M."/>
            <person name="Haas B."/>
            <person name="Abouelleil A."/>
            <person name="Alvarado L."/>
            <person name="Arachchi H.M."/>
            <person name="Berlin A.M."/>
            <person name="Chapman S.B."/>
            <person name="Dewar J."/>
            <person name="Goldberg J."/>
            <person name="Griggs A."/>
            <person name="Gujja S."/>
            <person name="Hansen M."/>
            <person name="Howarth C."/>
            <person name="Imamovic A."/>
            <person name="Larimer J."/>
            <person name="McCowan C."/>
            <person name="Murphy C."/>
            <person name="Neiman D."/>
            <person name="Pearson M."/>
            <person name="Priest M."/>
            <person name="Roberts A."/>
            <person name="Saif S."/>
            <person name="Shea T."/>
            <person name="Sisk P."/>
            <person name="Sykes S."/>
            <person name="Wortman J."/>
            <person name="Nusbaum C."/>
            <person name="Birren B."/>
        </authorList>
    </citation>
    <scope>NUCLEOTIDE SEQUENCE [LARGE SCALE GENOMIC DNA]</scope>
    <source>
        <strain evidence="3 4">CAMP/Malaysia</strain>
    </source>
</reference>
<evidence type="ECO:0000259" key="2">
    <source>
        <dbReference type="Pfam" id="PF12146"/>
    </source>
</evidence>
<dbReference type="PANTHER" id="PTHR11614">
    <property type="entry name" value="PHOSPHOLIPASE-RELATED"/>
    <property type="match status" value="1"/>
</dbReference>
<dbReference type="InterPro" id="IPR022742">
    <property type="entry name" value="Hydrolase_4"/>
</dbReference>
<dbReference type="Gene3D" id="3.40.50.1820">
    <property type="entry name" value="alpha/beta hydrolase"/>
    <property type="match status" value="1"/>
</dbReference>
<dbReference type="EMBL" id="KI927500">
    <property type="protein sequence ID" value="ETW62503.1"/>
    <property type="molecule type" value="Genomic_DNA"/>
</dbReference>
<protein>
    <recommendedName>
        <fullName evidence="2">Serine aminopeptidase S33 domain-containing protein</fullName>
    </recommendedName>
</protein>
<organism evidence="3 4">
    <name type="scientific">Plasmodium falciparum (isolate Camp / Malaysia)</name>
    <dbReference type="NCBI Taxonomy" id="5835"/>
    <lineage>
        <taxon>Eukaryota</taxon>
        <taxon>Sar</taxon>
        <taxon>Alveolata</taxon>
        <taxon>Apicomplexa</taxon>
        <taxon>Aconoidasida</taxon>
        <taxon>Haemosporida</taxon>
        <taxon>Plasmodiidae</taxon>
        <taxon>Plasmodium</taxon>
        <taxon>Plasmodium (Laverania)</taxon>
    </lineage>
</organism>
<dbReference type="Proteomes" id="UP000030694">
    <property type="component" value="Unassembled WGS sequence"/>
</dbReference>
<dbReference type="InterPro" id="IPR051044">
    <property type="entry name" value="MAG_DAG_Lipase"/>
</dbReference>
<dbReference type="AlphaFoldDB" id="A0A024XBE6"/>
<dbReference type="OMA" id="HGQSDGW"/>
<dbReference type="OrthoDB" id="2498029at2759"/>
<dbReference type="InterPro" id="IPR029058">
    <property type="entry name" value="AB_hydrolase_fold"/>
</dbReference>
<evidence type="ECO:0000313" key="3">
    <source>
        <dbReference type="EMBL" id="ETW62503.1"/>
    </source>
</evidence>
<dbReference type="FunFam" id="3.40.50.1820:FF:000046">
    <property type="entry name" value="Putative lysophospholipase"/>
    <property type="match status" value="1"/>
</dbReference>
<accession>A0A024XBE6</accession>
<sequence>MKSQGGGKISRKSSTGSSSSRLDGNPKLDSFHNKDGLSLKTYAWTVKNPVGVIIACHGMNSHVRLEYLRHNVEVVNNNKAILKDGDNYYIYKNSWIEEFNKNGYSFYGIDLQSHGQSEGWKGLRTHIRQFDDIVYDFIQYINRIHDMLCLKNKKDNNSSLHDNINNNNNILPFYIMGLSMGGNVVLRTLQILGKSKDNNNKLNIRGCIPLAGMISIDELATKPSYKYFYIPLAKFLGSFFPSLRLTPGLRFNMFPHMNDIIEFDKFKFKKHVTCRLGYELLNAINNLNNDMDYIPENTPILFAHSKKDSVCFYGGTLKFYNRLKCLKKELYTLDDMDHLLPMEPGNERILKKIITWLAVHTPKQEEQV</sequence>
<feature type="region of interest" description="Disordered" evidence="1">
    <location>
        <begin position="1"/>
        <end position="27"/>
    </location>
</feature>
<dbReference type="InterPro" id="IPR006494">
    <property type="entry name" value="PST_A"/>
</dbReference>
<feature type="domain" description="Serine aminopeptidase S33" evidence="2">
    <location>
        <begin position="93"/>
        <end position="344"/>
    </location>
</feature>
<name>A0A024XBE6_PLAFC</name>
<dbReference type="NCBIfam" id="TIGR01607">
    <property type="entry name" value="PST-A"/>
    <property type="match status" value="1"/>
</dbReference>
<reference evidence="3 4" key="1">
    <citation type="submission" date="2013-02" db="EMBL/GenBank/DDBJ databases">
        <title>The Genome Annotation of Plasmodium falciparum CAMP/Malaysia.</title>
        <authorList>
            <consortium name="The Broad Institute Genome Sequencing Platform"/>
            <consortium name="The Broad Institute Genome Sequencing Center for Infectious Disease"/>
            <person name="Neafsey D."/>
            <person name="Hoffman S."/>
            <person name="Volkman S."/>
            <person name="Rosenthal P."/>
            <person name="Walker B."/>
            <person name="Young S.K."/>
            <person name="Zeng Q."/>
            <person name="Gargeya S."/>
            <person name="Fitzgerald M."/>
            <person name="Haas B."/>
            <person name="Abouelleil A."/>
            <person name="Allen A.W."/>
            <person name="Alvarado L."/>
            <person name="Arachchi H.M."/>
            <person name="Berlin A.M."/>
            <person name="Chapman S.B."/>
            <person name="Gainer-Dewar J."/>
            <person name="Goldberg J."/>
            <person name="Griggs A."/>
            <person name="Gujja S."/>
            <person name="Hansen M."/>
            <person name="Howarth C."/>
            <person name="Imamovic A."/>
            <person name="Ireland A."/>
            <person name="Larimer J."/>
            <person name="McCowan C."/>
            <person name="Murphy C."/>
            <person name="Pearson M."/>
            <person name="Poon T.W."/>
            <person name="Priest M."/>
            <person name="Roberts A."/>
            <person name="Saif S."/>
            <person name="Shea T."/>
            <person name="Sisk P."/>
            <person name="Sykes S."/>
            <person name="Wortman J."/>
            <person name="Nusbaum C."/>
            <person name="Birren B."/>
        </authorList>
    </citation>
    <scope>NUCLEOTIDE SEQUENCE [LARGE SCALE GENOMIC DNA]</scope>
    <source>
        <strain evidence="3 4">CAMP/Malaysia</strain>
    </source>
</reference>
<evidence type="ECO:0000313" key="4">
    <source>
        <dbReference type="Proteomes" id="UP000030694"/>
    </source>
</evidence>
<evidence type="ECO:0000256" key="1">
    <source>
        <dbReference type="SAM" id="MobiDB-lite"/>
    </source>
</evidence>
<proteinExistence type="predicted"/>
<gene>
    <name evidence="3" type="ORF">PFMC_01695</name>
</gene>
<dbReference type="Pfam" id="PF12146">
    <property type="entry name" value="Hydrolase_4"/>
    <property type="match status" value="1"/>
</dbReference>
<dbReference type="SUPFAM" id="SSF53474">
    <property type="entry name" value="alpha/beta-Hydrolases"/>
    <property type="match status" value="1"/>
</dbReference>